<dbReference type="AlphaFoldDB" id="A0A088RSC6"/>
<gene>
    <name evidence="2" type="ORF">LPMP_250080</name>
</gene>
<protein>
    <submittedName>
        <fullName evidence="2">Uncharacterized protein</fullName>
    </submittedName>
</protein>
<reference evidence="2 3" key="1">
    <citation type="journal article" date="2015" name="Sci. Rep.">
        <title>The genome of Leishmania panamensis: insights into genomics of the L. (Viannia) subgenus.</title>
        <authorList>
            <person name="Llanes A."/>
            <person name="Restrepo C.M."/>
            <person name="Vecchio G.D."/>
            <person name="Anguizola F.J."/>
            <person name="Lleonart R."/>
        </authorList>
    </citation>
    <scope>NUCLEOTIDE SEQUENCE [LARGE SCALE GENOMIC DNA]</scope>
    <source>
        <strain evidence="2 3">MHOM/PA/94/PSC-1</strain>
    </source>
</reference>
<name>A0A088RSC6_LEIPA</name>
<dbReference type="EMBL" id="CP009394">
    <property type="protein sequence ID" value="AIN98873.1"/>
    <property type="molecule type" value="Genomic_DNA"/>
</dbReference>
<feature type="region of interest" description="Disordered" evidence="1">
    <location>
        <begin position="1"/>
        <end position="21"/>
    </location>
</feature>
<evidence type="ECO:0000256" key="1">
    <source>
        <dbReference type="SAM" id="MobiDB-lite"/>
    </source>
</evidence>
<dbReference type="OrthoDB" id="272344at2759"/>
<dbReference type="eggNOG" id="ENOG502SAVI">
    <property type="taxonomic scope" value="Eukaryota"/>
</dbReference>
<accession>A0A088RSC6</accession>
<feature type="region of interest" description="Disordered" evidence="1">
    <location>
        <begin position="277"/>
        <end position="297"/>
    </location>
</feature>
<keyword evidence="3" id="KW-1185">Reference proteome</keyword>
<dbReference type="GeneID" id="22575656"/>
<dbReference type="VEuPathDB" id="TriTrypDB:LPMP_250080"/>
<evidence type="ECO:0000313" key="3">
    <source>
        <dbReference type="Proteomes" id="UP000063063"/>
    </source>
</evidence>
<sequence length="297" mass="32925">MRRGVPVARQSRRRCGGSRQATRTKDFFEGRGERQAAAMEQVPALLPAADTPSPIARPAQTAAFFLASFDPFVFSYCTFDFPTILHHVAELHEYELLDRPESLLISPKSLFLQSSVRFRFGYERQQRLALVLQSLLHEHDESDRSPVSCAHALGVACPLLVPFLRGVCLSVETQHPFAPQAAYVLEELLASGFVSPALYLDGDYGDRRNTLAQLLQLVAREFGSRSALVTGLLLGKEQATPQDAVAVGRLVNHTLATADRRRLDWSLKARGAMRQKLTPKHGWTLGPPLPSSGQRKK</sequence>
<dbReference type="Proteomes" id="UP000063063">
    <property type="component" value="Chromosome 25"/>
</dbReference>
<evidence type="ECO:0000313" key="2">
    <source>
        <dbReference type="EMBL" id="AIN98873.1"/>
    </source>
</evidence>
<dbReference type="VEuPathDB" id="TriTrypDB:LPAL13_250005700"/>
<proteinExistence type="predicted"/>
<dbReference type="KEGG" id="lpan:LPMP_250080"/>
<dbReference type="RefSeq" id="XP_010699580.1">
    <property type="nucleotide sequence ID" value="XM_010701278.1"/>
</dbReference>
<organism evidence="2 3">
    <name type="scientific">Leishmania panamensis</name>
    <dbReference type="NCBI Taxonomy" id="5679"/>
    <lineage>
        <taxon>Eukaryota</taxon>
        <taxon>Discoba</taxon>
        <taxon>Euglenozoa</taxon>
        <taxon>Kinetoplastea</taxon>
        <taxon>Metakinetoplastina</taxon>
        <taxon>Trypanosomatida</taxon>
        <taxon>Trypanosomatidae</taxon>
        <taxon>Leishmaniinae</taxon>
        <taxon>Leishmania</taxon>
        <taxon>Leishmania guyanensis species complex</taxon>
    </lineage>
</organism>